<proteinExistence type="predicted"/>
<evidence type="ECO:0000313" key="2">
    <source>
        <dbReference type="EMBL" id="HDX31059.1"/>
    </source>
</evidence>
<comment type="caution">
    <text evidence="2">The sequence shown here is derived from an EMBL/GenBank/DDBJ whole genome shotgun (WGS) entry which is preliminary data.</text>
</comment>
<feature type="transmembrane region" description="Helical" evidence="1">
    <location>
        <begin position="93"/>
        <end position="110"/>
    </location>
</feature>
<name>A0A7C1FEZ8_9CHLR</name>
<dbReference type="AlphaFoldDB" id="A0A7C1FEZ8"/>
<dbReference type="EMBL" id="DSMG01000067">
    <property type="protein sequence ID" value="HDX31059.1"/>
    <property type="molecule type" value="Genomic_DNA"/>
</dbReference>
<accession>A0A7C1FEZ8</accession>
<feature type="transmembrane region" description="Helical" evidence="1">
    <location>
        <begin position="65"/>
        <end position="87"/>
    </location>
</feature>
<feature type="transmembrane region" description="Helical" evidence="1">
    <location>
        <begin position="12"/>
        <end position="27"/>
    </location>
</feature>
<keyword evidence="1" id="KW-0812">Transmembrane</keyword>
<organism evidence="2">
    <name type="scientific">Caldilinea aerophila</name>
    <dbReference type="NCBI Taxonomy" id="133453"/>
    <lineage>
        <taxon>Bacteria</taxon>
        <taxon>Bacillati</taxon>
        <taxon>Chloroflexota</taxon>
        <taxon>Caldilineae</taxon>
        <taxon>Caldilineales</taxon>
        <taxon>Caldilineaceae</taxon>
        <taxon>Caldilinea</taxon>
    </lineage>
</organism>
<evidence type="ECO:0000256" key="1">
    <source>
        <dbReference type="SAM" id="Phobius"/>
    </source>
</evidence>
<keyword evidence="1" id="KW-0472">Membrane</keyword>
<feature type="transmembrane region" description="Helical" evidence="1">
    <location>
        <begin position="33"/>
        <end position="53"/>
    </location>
</feature>
<gene>
    <name evidence="2" type="ORF">ENQ20_06140</name>
</gene>
<reference evidence="2" key="1">
    <citation type="journal article" date="2020" name="mSystems">
        <title>Genome- and Community-Level Interaction Insights into Carbon Utilization and Element Cycling Functions of Hydrothermarchaeota in Hydrothermal Sediment.</title>
        <authorList>
            <person name="Zhou Z."/>
            <person name="Liu Y."/>
            <person name="Xu W."/>
            <person name="Pan J."/>
            <person name="Luo Z.H."/>
            <person name="Li M."/>
        </authorList>
    </citation>
    <scope>NUCLEOTIDE SEQUENCE [LARGE SCALE GENOMIC DNA]</scope>
    <source>
        <strain evidence="2">SpSt-289</strain>
    </source>
</reference>
<keyword evidence="1" id="KW-1133">Transmembrane helix</keyword>
<protein>
    <submittedName>
        <fullName evidence="2">DUF2568 domain-containing protein</fullName>
    </submittedName>
</protein>
<dbReference type="Pfam" id="PF10823">
    <property type="entry name" value="DUF2568"/>
    <property type="match status" value="1"/>
</dbReference>
<dbReference type="InterPro" id="IPR021214">
    <property type="entry name" value="DUF2568"/>
</dbReference>
<sequence length="119" mass="13250">MSSHPVNLGLRFLLEIAALISLGIWGWQRGEGWVRFILAVGIPIIAATLWATFRVPNDPGTAPVAIPGILRLMFELALFAFATWALYDLKFTALAWILGAATLLHYVASYDRVLWIIKQ</sequence>